<evidence type="ECO:0000313" key="4">
    <source>
        <dbReference type="Proteomes" id="UP001059844"/>
    </source>
</evidence>
<protein>
    <submittedName>
        <fullName evidence="3">DUF4301 family protein</fullName>
    </submittedName>
</protein>
<organism evidence="3 4">
    <name type="scientific">Flavobacterium cerinum</name>
    <dbReference type="NCBI Taxonomy" id="2502784"/>
    <lineage>
        <taxon>Bacteria</taxon>
        <taxon>Pseudomonadati</taxon>
        <taxon>Bacteroidota</taxon>
        <taxon>Flavobacteriia</taxon>
        <taxon>Flavobacteriales</taxon>
        <taxon>Flavobacteriaceae</taxon>
        <taxon>Flavobacterium</taxon>
    </lineage>
</organism>
<feature type="domain" description="DUF4301" evidence="2">
    <location>
        <begin position="193"/>
        <end position="693"/>
    </location>
</feature>
<dbReference type="InterPro" id="IPR027417">
    <property type="entry name" value="P-loop_NTPase"/>
</dbReference>
<dbReference type="InterPro" id="IPR038727">
    <property type="entry name" value="NadR/Ttd14_AAA_dom"/>
</dbReference>
<accession>A0ABY5IVD9</accession>
<feature type="domain" description="NadR/Ttd14 AAA" evidence="1">
    <location>
        <begin position="14"/>
        <end position="172"/>
    </location>
</feature>
<keyword evidence="4" id="KW-1185">Reference proteome</keyword>
<dbReference type="PANTHER" id="PTHR37512:SF1">
    <property type="entry name" value="NADR_TTD14 AAA DOMAIN-CONTAINING PROTEIN"/>
    <property type="match status" value="1"/>
</dbReference>
<dbReference type="Gene3D" id="3.40.50.300">
    <property type="entry name" value="P-loop containing nucleotide triphosphate hydrolases"/>
    <property type="match status" value="1"/>
</dbReference>
<dbReference type="Pfam" id="PF13521">
    <property type="entry name" value="AAA_28"/>
    <property type="match status" value="1"/>
</dbReference>
<evidence type="ECO:0000259" key="1">
    <source>
        <dbReference type="Pfam" id="PF13521"/>
    </source>
</evidence>
<dbReference type="InterPro" id="IPR025393">
    <property type="entry name" value="DUF4301"/>
</dbReference>
<evidence type="ECO:0000313" key="3">
    <source>
        <dbReference type="EMBL" id="UUC46619.1"/>
    </source>
</evidence>
<name>A0ABY5IVD9_9FLAO</name>
<proteinExistence type="predicted"/>
<evidence type="ECO:0000259" key="2">
    <source>
        <dbReference type="Pfam" id="PF14134"/>
    </source>
</evidence>
<dbReference type="InterPro" id="IPR052735">
    <property type="entry name" value="NAD_biosynth-regulator"/>
</dbReference>
<dbReference type="SUPFAM" id="SSF53448">
    <property type="entry name" value="Nucleotide-diphospho-sugar transferases"/>
    <property type="match status" value="1"/>
</dbReference>
<sequence>MEKDLKQRYSKVIKITMYGPESTGKTTLSKQLAEHFKTIWIPEFAREYLQQKWDQKQEICDEHDMLPIAIGQMKLENEAVQIANKLLFCDTNLMVTKVFSEIYYGFCDELLDDAAREHNYDLFFLTDVDVPWEKDDLRDRPEKRKETFEIFEKALIENNKPYIILSGNQAERYEKAVKAVEMLLKAKKLGFTSADFLQMWHRGTNIEDIERQLTFFNEGIAKINLHKIATVQDGIWHFDQEKEQELVAYFEARKERFSIEKLVPASGAASRMFKFLVDFLNEFKLHEETINAYVNRKKASELSVFLVGIEKFPFYNSVLEETKLQYDGFDQFSQDEKYFRFIETMLSPAKFDFLNKPKGVLPFHQEKEAITTPIYKHLKEAEAYTNVNGKAHIHFTVSEEHLENFQEVVSNIKNNVEVSYSFQHKATDTLAVNLDNIPFRLEDDSLFFRPGGHGALIQNLNRLKSDIVFVKNIDNVCFNHFDGIVYYKKLLGGLLISLQEEIFESLKTIEATNDPGTLQKIITFVTEKLNIVLPRNFSKYTFENQKSQLFQLLNRPIRICGMVKNEGEPGGGPFWVTGEEGMHSLQIVESSQVDMQNKKQAQILNVSTHFNPVDLVCGLKDYKGQKFKLDDFVDHNTGFIVQKTKGCEDIKAYELPGLWNGAMSNWITVFVEVPLLTFNPVKTVNDLLKPAHQPR</sequence>
<dbReference type="PANTHER" id="PTHR37512">
    <property type="entry name" value="TRIFUNCTIONAL NAD BIOSYNTHESIS/REGULATOR PROTEIN NADR"/>
    <property type="match status" value="1"/>
</dbReference>
<dbReference type="InterPro" id="IPR029044">
    <property type="entry name" value="Nucleotide-diphossugar_trans"/>
</dbReference>
<dbReference type="Proteomes" id="UP001059844">
    <property type="component" value="Chromosome"/>
</dbReference>
<dbReference type="Pfam" id="PF14134">
    <property type="entry name" value="DUF4301"/>
    <property type="match status" value="1"/>
</dbReference>
<dbReference type="EMBL" id="CP101751">
    <property type="protein sequence ID" value="UUC46619.1"/>
    <property type="molecule type" value="Genomic_DNA"/>
</dbReference>
<dbReference type="SUPFAM" id="SSF52540">
    <property type="entry name" value="P-loop containing nucleoside triphosphate hydrolases"/>
    <property type="match status" value="1"/>
</dbReference>
<gene>
    <name evidence="3" type="ORF">NOX80_05320</name>
</gene>
<dbReference type="RefSeq" id="WP_256552280.1">
    <property type="nucleotide sequence ID" value="NZ_CP101751.1"/>
</dbReference>
<reference evidence="3" key="1">
    <citation type="submission" date="2022-07" db="EMBL/GenBank/DDBJ databases">
        <title>Isolation, identification, and degradation of a PFOSA degrading strain from sewage treatment plant.</title>
        <authorList>
            <person name="Zhang L."/>
            <person name="Huo Y."/>
        </authorList>
    </citation>
    <scope>NUCLEOTIDE SEQUENCE</scope>
    <source>
        <strain evidence="3">C1</strain>
    </source>
</reference>